<evidence type="ECO:0000256" key="1">
    <source>
        <dbReference type="ARBA" id="ARBA00009856"/>
    </source>
</evidence>
<reference evidence="3 4" key="1">
    <citation type="submission" date="2017-12" db="EMBL/GenBank/DDBJ databases">
        <title>Sequencing, de novo assembly and annotation of complete genome of a new Thraustochytrid species, strain FCC1311.</title>
        <authorList>
            <person name="Sedici K."/>
            <person name="Godart F."/>
            <person name="Aiese Cigliano R."/>
            <person name="Sanseverino W."/>
            <person name="Barakat M."/>
            <person name="Ortet P."/>
            <person name="Marechal E."/>
            <person name="Cagnac O."/>
            <person name="Amato A."/>
        </authorList>
    </citation>
    <scope>NUCLEOTIDE SEQUENCE [LARGE SCALE GENOMIC DNA]</scope>
</reference>
<evidence type="ECO:0000313" key="3">
    <source>
        <dbReference type="EMBL" id="GBG31936.1"/>
    </source>
</evidence>
<gene>
    <name evidence="3" type="ORF">FCC1311_081612</name>
</gene>
<organism evidence="3 4">
    <name type="scientific">Hondaea fermentalgiana</name>
    <dbReference type="NCBI Taxonomy" id="2315210"/>
    <lineage>
        <taxon>Eukaryota</taxon>
        <taxon>Sar</taxon>
        <taxon>Stramenopiles</taxon>
        <taxon>Bigyra</taxon>
        <taxon>Labyrinthulomycetes</taxon>
        <taxon>Thraustochytrida</taxon>
        <taxon>Thraustochytriidae</taxon>
        <taxon>Hondaea</taxon>
    </lineage>
</organism>
<protein>
    <submittedName>
        <fullName evidence="3">SRR1-like protein</fullName>
    </submittedName>
</protein>
<dbReference type="InParanoid" id="A0A2R5GM17"/>
<dbReference type="PANTHER" id="PTHR28626:SF3">
    <property type="entry name" value="SRR1-LIKE PROTEIN"/>
    <property type="match status" value="1"/>
</dbReference>
<keyword evidence="4" id="KW-1185">Reference proteome</keyword>
<evidence type="ECO:0000259" key="2">
    <source>
        <dbReference type="Pfam" id="PF07985"/>
    </source>
</evidence>
<name>A0A2R5GM17_9STRA</name>
<dbReference type="Proteomes" id="UP000241890">
    <property type="component" value="Unassembled WGS sequence"/>
</dbReference>
<sequence length="200" mass="21823">MATALAGAGNGPCERIVCLGLGHVWTKAGTRQLALLETLRADATVAKPGALVIAADPAFDERDKAVLAALRIDVPPTMELADKAHATNGQRTLYFMPHCPAVLYNNVLWANWSQKALCDALIVGNRLVSYLDDGRELPEDCECLRKLAHRARVLAPQLGKALEVNSLFELAFCDMLPHAFFSEDLDLKLFDDIPAPARFD</sequence>
<dbReference type="OrthoDB" id="48176at2759"/>
<dbReference type="GO" id="GO:0005634">
    <property type="term" value="C:nucleus"/>
    <property type="evidence" value="ECO:0007669"/>
    <property type="project" value="TreeGrafter"/>
</dbReference>
<evidence type="ECO:0000313" key="4">
    <source>
        <dbReference type="Proteomes" id="UP000241890"/>
    </source>
</evidence>
<feature type="domain" description="SRR1-like" evidence="2">
    <location>
        <begin position="11"/>
        <end position="151"/>
    </location>
</feature>
<accession>A0A2R5GM17</accession>
<dbReference type="PANTHER" id="PTHR28626">
    <property type="entry name" value="SRR1-LIKE PROTEIN"/>
    <property type="match status" value="1"/>
</dbReference>
<dbReference type="InterPro" id="IPR040044">
    <property type="entry name" value="SRR1L"/>
</dbReference>
<dbReference type="AlphaFoldDB" id="A0A2R5GM17"/>
<dbReference type="GO" id="GO:0005737">
    <property type="term" value="C:cytoplasm"/>
    <property type="evidence" value="ECO:0007669"/>
    <property type="project" value="TreeGrafter"/>
</dbReference>
<dbReference type="Pfam" id="PF07985">
    <property type="entry name" value="SRR1"/>
    <property type="match status" value="1"/>
</dbReference>
<proteinExistence type="inferred from homology"/>
<dbReference type="InterPro" id="IPR012942">
    <property type="entry name" value="SRR1-like"/>
</dbReference>
<comment type="similarity">
    <text evidence="1">Belongs to the SRR1 family.</text>
</comment>
<dbReference type="EMBL" id="BEYU01000110">
    <property type="protein sequence ID" value="GBG31936.1"/>
    <property type="molecule type" value="Genomic_DNA"/>
</dbReference>
<comment type="caution">
    <text evidence="3">The sequence shown here is derived from an EMBL/GenBank/DDBJ whole genome shotgun (WGS) entry which is preliminary data.</text>
</comment>